<dbReference type="AlphaFoldDB" id="A0A1H6JTJ7"/>
<dbReference type="InterPro" id="IPR010095">
    <property type="entry name" value="Cas12f1-like_TNB"/>
</dbReference>
<evidence type="ECO:0000256" key="4">
    <source>
        <dbReference type="ARBA" id="ARBA00023125"/>
    </source>
</evidence>
<evidence type="ECO:0000256" key="3">
    <source>
        <dbReference type="ARBA" id="ARBA00022578"/>
    </source>
</evidence>
<dbReference type="PANTHER" id="PTHR30405">
    <property type="entry name" value="TRANSPOSASE"/>
    <property type="match status" value="1"/>
</dbReference>
<evidence type="ECO:0000259" key="7">
    <source>
        <dbReference type="Pfam" id="PF01385"/>
    </source>
</evidence>
<evidence type="ECO:0000313" key="12">
    <source>
        <dbReference type="Proteomes" id="UP000199215"/>
    </source>
</evidence>
<dbReference type="InterPro" id="IPR051399">
    <property type="entry name" value="RNA-guided_DNA_endo/Transpos"/>
</dbReference>
<dbReference type="InterPro" id="IPR001959">
    <property type="entry name" value="Transposase"/>
</dbReference>
<evidence type="ECO:0000256" key="5">
    <source>
        <dbReference type="ARBA" id="ARBA00023172"/>
    </source>
</evidence>
<dbReference type="GO" id="GO:0003677">
    <property type="term" value="F:DNA binding"/>
    <property type="evidence" value="ECO:0007669"/>
    <property type="project" value="UniProtKB-KW"/>
</dbReference>
<dbReference type="GO" id="GO:0032196">
    <property type="term" value="P:transposition"/>
    <property type="evidence" value="ECO:0007669"/>
    <property type="project" value="UniProtKB-KW"/>
</dbReference>
<dbReference type="Pfam" id="PF07282">
    <property type="entry name" value="Cas12f1-like_TNB"/>
    <property type="match status" value="1"/>
</dbReference>
<dbReference type="EMBL" id="FNWU01000003">
    <property type="protein sequence ID" value="SEH48888.1"/>
    <property type="molecule type" value="Genomic_DNA"/>
</dbReference>
<evidence type="ECO:0000256" key="1">
    <source>
        <dbReference type="ARBA" id="ARBA00008761"/>
    </source>
</evidence>
<dbReference type="EMBL" id="FNWU01000009">
    <property type="protein sequence ID" value="SEH57938.1"/>
    <property type="molecule type" value="Genomic_DNA"/>
</dbReference>
<accession>A0A1H6JTJ7</accession>
<feature type="region of interest" description="Disordered" evidence="6">
    <location>
        <begin position="435"/>
        <end position="461"/>
    </location>
</feature>
<evidence type="ECO:0000313" key="11">
    <source>
        <dbReference type="EMBL" id="SEH65840.1"/>
    </source>
</evidence>
<evidence type="ECO:0000256" key="2">
    <source>
        <dbReference type="ARBA" id="ARBA00011044"/>
    </source>
</evidence>
<comment type="similarity">
    <text evidence="2">In the N-terminal section; belongs to the transposase 2 family.</text>
</comment>
<evidence type="ECO:0000313" key="9">
    <source>
        <dbReference type="EMBL" id="SEH48888.1"/>
    </source>
</evidence>
<keyword evidence="4" id="KW-0238">DNA-binding</keyword>
<dbReference type="GO" id="GO:0006310">
    <property type="term" value="P:DNA recombination"/>
    <property type="evidence" value="ECO:0007669"/>
    <property type="project" value="UniProtKB-KW"/>
</dbReference>
<sequence length="461" mass="53701">MKRVNTFEVIPQTENDKECLLRLLDASASLWNELTYERRQNYFGDGDVWDTSEYRGRYNGVVGSATVQQVTRKNSEAWRSFFALKENGEYANPPSYWGNEEDGRELRTYIRNNQYTIEWGKRSRLEIPVGQELKDEYGLGYHERLHLEVRGNPKWDGKQGRLELEYDEVSDTFRAFQPVTVPDSRLDSRKIEDFPEVENAKRFRNSPLASEEAALDVGANNLVACSTTTGNQYLYDGRELFGRFRETTDEIARLQSKLPERRSLSESRKTESSGRLCEKRYSSKRIRRLYRQRTKRRDHAQNALVRDLVERLYDEGVATVYVGDLTDVLETHWSVRVNEKTHNFWAFKKFIHRLACVCKEYGISLEAESEAWTSQTCPECGDHEKTIRHEDTLTCPCGFEGHADLTASETFLRENSDCEIRPMARPVRFEWDDHDWSGKPHPHESPKEVRTNPQVAPWVGS</sequence>
<dbReference type="Proteomes" id="UP000199215">
    <property type="component" value="Unassembled WGS sequence"/>
</dbReference>
<feature type="compositionally biased region" description="Basic and acidic residues" evidence="6">
    <location>
        <begin position="435"/>
        <end position="450"/>
    </location>
</feature>
<feature type="domain" description="Cas12f1-like TNB" evidence="8">
    <location>
        <begin position="347"/>
        <end position="408"/>
    </location>
</feature>
<evidence type="ECO:0000256" key="6">
    <source>
        <dbReference type="SAM" id="MobiDB-lite"/>
    </source>
</evidence>
<dbReference type="NCBIfam" id="NF040570">
    <property type="entry name" value="guided_TnpB"/>
    <property type="match status" value="1"/>
</dbReference>
<organism evidence="11 12">
    <name type="scientific">Halopenitus malekzadehii</name>
    <dbReference type="NCBI Taxonomy" id="1267564"/>
    <lineage>
        <taxon>Archaea</taxon>
        <taxon>Methanobacteriati</taxon>
        <taxon>Methanobacteriota</taxon>
        <taxon>Stenosarchaea group</taxon>
        <taxon>Halobacteria</taxon>
        <taxon>Halobacteriales</taxon>
        <taxon>Haloferacaceae</taxon>
        <taxon>Halopenitus</taxon>
    </lineage>
</organism>
<protein>
    <submittedName>
        <fullName evidence="9 11">Transposase</fullName>
    </submittedName>
</protein>
<dbReference type="RefSeq" id="WP_092817920.1">
    <property type="nucleotide sequence ID" value="NZ_FNWU01000003.1"/>
</dbReference>
<gene>
    <name evidence="9" type="ORF">SAMN05192561_1031</name>
    <name evidence="10" type="ORF">SAMN05192561_1091</name>
    <name evidence="11" type="ORF">SAMN05192561_1232</name>
</gene>
<dbReference type="PANTHER" id="PTHR30405:SF26">
    <property type="entry name" value="TRANSPOSASE, PROBABLY IS605-TNPB FAMILY"/>
    <property type="match status" value="1"/>
</dbReference>
<proteinExistence type="inferred from homology"/>
<dbReference type="OrthoDB" id="295419at2157"/>
<keyword evidence="12" id="KW-1185">Reference proteome</keyword>
<keyword evidence="5" id="KW-0233">DNA recombination</keyword>
<feature type="domain" description="Probable transposase IS891/IS1136/IS1341" evidence="7">
    <location>
        <begin position="204"/>
        <end position="328"/>
    </location>
</feature>
<name>A0A1H6JTJ7_9EURY</name>
<evidence type="ECO:0000313" key="10">
    <source>
        <dbReference type="EMBL" id="SEH57938.1"/>
    </source>
</evidence>
<dbReference type="Pfam" id="PF01385">
    <property type="entry name" value="OrfB_IS605"/>
    <property type="match status" value="1"/>
</dbReference>
<keyword evidence="3" id="KW-0815">Transposition</keyword>
<reference evidence="11 12" key="1">
    <citation type="submission" date="2016-10" db="EMBL/GenBank/DDBJ databases">
        <authorList>
            <person name="de Groot N.N."/>
        </authorList>
    </citation>
    <scope>NUCLEOTIDE SEQUENCE [LARGE SCALE GENOMIC DNA]</scope>
    <source>
        <strain evidence="11 12">IBRC-M10418</strain>
    </source>
</reference>
<comment type="similarity">
    <text evidence="1">In the C-terminal section; belongs to the transposase 35 family.</text>
</comment>
<dbReference type="EMBL" id="FNWU01000023">
    <property type="protein sequence ID" value="SEH65840.1"/>
    <property type="molecule type" value="Genomic_DNA"/>
</dbReference>
<evidence type="ECO:0000259" key="8">
    <source>
        <dbReference type="Pfam" id="PF07282"/>
    </source>
</evidence>
<dbReference type="STRING" id="1267564.SAMN05192561_1031"/>